<dbReference type="InterPro" id="IPR007632">
    <property type="entry name" value="Anoctamin"/>
</dbReference>
<dbReference type="Pfam" id="PF04547">
    <property type="entry name" value="Anoctamin"/>
    <property type="match status" value="1"/>
</dbReference>
<dbReference type="Pfam" id="PF16178">
    <property type="entry name" value="Anoct_dimer"/>
    <property type="match status" value="1"/>
</dbReference>
<feature type="transmembrane region" description="Helical" evidence="8">
    <location>
        <begin position="521"/>
        <end position="543"/>
    </location>
</feature>
<comment type="caution">
    <text evidence="12">The sequence shown here is derived from an EMBL/GenBank/DDBJ whole genome shotgun (WGS) entry which is preliminary data.</text>
</comment>
<dbReference type="Proteomes" id="UP001642483">
    <property type="component" value="Unassembled WGS sequence"/>
</dbReference>
<evidence type="ECO:0000256" key="4">
    <source>
        <dbReference type="ARBA" id="ARBA00022692"/>
    </source>
</evidence>
<feature type="transmembrane region" description="Helical" evidence="8">
    <location>
        <begin position="693"/>
        <end position="716"/>
    </location>
</feature>
<feature type="domain" description="Anoctamin dimerisation" evidence="11">
    <location>
        <begin position="74"/>
        <end position="303"/>
    </location>
</feature>
<feature type="domain" description="Anoctamin transmembrane" evidence="10">
    <location>
        <begin position="306"/>
        <end position="893"/>
    </location>
</feature>
<keyword evidence="3" id="KW-1003">Cell membrane</keyword>
<keyword evidence="5 8" id="KW-1133">Transmembrane helix</keyword>
<evidence type="ECO:0000256" key="8">
    <source>
        <dbReference type="RuleBase" id="RU280814"/>
    </source>
</evidence>
<dbReference type="InterPro" id="IPR049452">
    <property type="entry name" value="Anoctamin_TM"/>
</dbReference>
<sequence>MDQKVATNSDNEGLVNQSFATNETGFASNKEYLVMKPTNGGAQTKKTDKAYYKKSKKKHSSWQCSERPKTTLHFHDGVRFIDYILAYEEDEDVSCLKSQKRVIFEQGLEEKGLELEREPKEESQDQKTCFVKVHVPWPTRLKYAERMKMKMPIKEDKIEHDISEEEQCCSCGCFRNALKCCVGSCTLNNHELKEKFADPDCYTHEFSVEKLDFFDIQDEETFFSHAEISRMAYRIMSETRYGEKRVDIGITALLSDDVYTAAYPLHEGKFASKESKMDKNANLRRLLYWEWARWGRWYKFQPLDIIRTYLGDKLGLYFAFLDFYIKFLIIPSIVGIGVLIYGVVTLVDSVVSEEICDETFSTYAGNLTMCPLCDRDCSYWKLSTSCLAAQITYIFDNEATIFFAVFMSLWATMFLEFWKRRQFKLSYDWDLVDYDEERDLVRPEFEAQVTRERLNPVTGQKEPFLSTGDRYSRTAFSFVTVLFWILVIIAAVFAVIVYRLAINAIFAVSLDLSSLGAIGEFATPSLLTTITASLISLIVIMILNKVYEKVALWLTHMELPRTQLEFEDSFTLKMFCFQFVNYYSFLFYVAFFKSPFAGYPGNYTYLGEWRWTECDAGGCMYELSIQLIIIMLGKQLWNNIVELVWPWMINKYRAWRSKKASNEMPDNQYTRWEQDYDLRPYENMGLFYEYLEMVIQFGFVTLFVAAFPLAPVFALLNNIVEIRLDANKFICEIRRPLAEKCSDIGAWYYLLEFIGTLAVVTNAFTLAITSEALPKLVYYYGYSTDFYPEMTYQGYTENKLSIFNVSAFDDRNRPADPSPFPGEGNVTQCRYQDYRSPPTASPPYVLTMQYWHVIAAKLAFVIVMEHVVFFLKRLLDYLIPDRSRALNDKIRREHFLVRDMIVKAEKEKLKKQLSQNPNAMVSSSKPEENKFFSVENENTPM</sequence>
<comment type="similarity">
    <text evidence="2 8">Belongs to the anoctamin family.</text>
</comment>
<feature type="transmembrane region" description="Helical" evidence="8">
    <location>
        <begin position="746"/>
        <end position="768"/>
    </location>
</feature>
<gene>
    <name evidence="12" type="ORF">CVLEPA_LOCUS8159</name>
</gene>
<evidence type="ECO:0000256" key="3">
    <source>
        <dbReference type="ARBA" id="ARBA00022475"/>
    </source>
</evidence>
<accession>A0ABP0FEW3</accession>
<feature type="compositionally biased region" description="Polar residues" evidence="9">
    <location>
        <begin position="912"/>
        <end position="924"/>
    </location>
</feature>
<keyword evidence="13" id="KW-1185">Reference proteome</keyword>
<dbReference type="PANTHER" id="PTHR12308">
    <property type="entry name" value="ANOCTAMIN"/>
    <property type="match status" value="1"/>
</dbReference>
<evidence type="ECO:0000256" key="9">
    <source>
        <dbReference type="SAM" id="MobiDB-lite"/>
    </source>
</evidence>
<evidence type="ECO:0000313" key="12">
    <source>
        <dbReference type="EMBL" id="CAK8678218.1"/>
    </source>
</evidence>
<dbReference type="EMBL" id="CAWYQH010000046">
    <property type="protein sequence ID" value="CAK8678218.1"/>
    <property type="molecule type" value="Genomic_DNA"/>
</dbReference>
<keyword evidence="4 8" id="KW-0812">Transmembrane</keyword>
<dbReference type="InterPro" id="IPR032394">
    <property type="entry name" value="Anoct_dimer"/>
</dbReference>
<feature type="transmembrane region" description="Helical" evidence="8">
    <location>
        <begin position="850"/>
        <end position="871"/>
    </location>
</feature>
<evidence type="ECO:0000256" key="2">
    <source>
        <dbReference type="ARBA" id="ARBA00009671"/>
    </source>
</evidence>
<evidence type="ECO:0000256" key="1">
    <source>
        <dbReference type="ARBA" id="ARBA00004651"/>
    </source>
</evidence>
<reference evidence="12 13" key="1">
    <citation type="submission" date="2024-02" db="EMBL/GenBank/DDBJ databases">
        <authorList>
            <person name="Daric V."/>
            <person name="Darras S."/>
        </authorList>
    </citation>
    <scope>NUCLEOTIDE SEQUENCE [LARGE SCALE GENOMIC DNA]</scope>
</reference>
<feature type="region of interest" description="Disordered" evidence="9">
    <location>
        <begin position="911"/>
        <end position="941"/>
    </location>
</feature>
<keyword evidence="6 8" id="KW-0472">Membrane</keyword>
<dbReference type="PANTHER" id="PTHR12308:SF84">
    <property type="entry name" value="ANOCTAMIN"/>
    <property type="match status" value="1"/>
</dbReference>
<evidence type="ECO:0000313" key="13">
    <source>
        <dbReference type="Proteomes" id="UP001642483"/>
    </source>
</evidence>
<feature type="region of interest" description="Disordered" evidence="9">
    <location>
        <begin position="1"/>
        <end position="20"/>
    </location>
</feature>
<feature type="transmembrane region" description="Helical" evidence="8">
    <location>
        <begin position="399"/>
        <end position="418"/>
    </location>
</feature>
<evidence type="ECO:0000259" key="11">
    <source>
        <dbReference type="Pfam" id="PF16178"/>
    </source>
</evidence>
<proteinExistence type="inferred from homology"/>
<evidence type="ECO:0000256" key="6">
    <source>
        <dbReference type="ARBA" id="ARBA00023136"/>
    </source>
</evidence>
<feature type="transmembrane region" description="Helical" evidence="8">
    <location>
        <begin position="475"/>
        <end position="501"/>
    </location>
</feature>
<comment type="subcellular location">
    <subcellularLocation>
        <location evidence="1">Cell membrane</location>
        <topology evidence="1">Multi-pass membrane protein</topology>
    </subcellularLocation>
    <subcellularLocation>
        <location evidence="8">Membrane</location>
        <topology evidence="8">Multi-pass membrane protein</topology>
    </subcellularLocation>
</comment>
<protein>
    <recommendedName>
        <fullName evidence="8">Anoctamin</fullName>
    </recommendedName>
</protein>
<evidence type="ECO:0000256" key="7">
    <source>
        <dbReference type="ARBA" id="ARBA00023180"/>
    </source>
</evidence>
<name>A0ABP0FEW3_CLALP</name>
<organism evidence="12 13">
    <name type="scientific">Clavelina lepadiformis</name>
    <name type="common">Light-bulb sea squirt</name>
    <name type="synonym">Ascidia lepadiformis</name>
    <dbReference type="NCBI Taxonomy" id="159417"/>
    <lineage>
        <taxon>Eukaryota</taxon>
        <taxon>Metazoa</taxon>
        <taxon>Chordata</taxon>
        <taxon>Tunicata</taxon>
        <taxon>Ascidiacea</taxon>
        <taxon>Aplousobranchia</taxon>
        <taxon>Clavelinidae</taxon>
        <taxon>Clavelina</taxon>
    </lineage>
</organism>
<evidence type="ECO:0000259" key="10">
    <source>
        <dbReference type="Pfam" id="PF04547"/>
    </source>
</evidence>
<keyword evidence="7" id="KW-0325">Glycoprotein</keyword>
<evidence type="ECO:0000256" key="5">
    <source>
        <dbReference type="ARBA" id="ARBA00022989"/>
    </source>
</evidence>
<feature type="transmembrane region" description="Helical" evidence="8">
    <location>
        <begin position="570"/>
        <end position="591"/>
    </location>
</feature>
<feature type="transmembrane region" description="Helical" evidence="8">
    <location>
        <begin position="323"/>
        <end position="344"/>
    </location>
</feature>